<reference evidence="3" key="1">
    <citation type="submission" date="2010-08" db="EMBL/GenBank/DDBJ databases">
        <authorList>
            <consortium name="Caenorhabditis japonica Sequencing Consortium"/>
            <person name="Wilson R.K."/>
        </authorList>
    </citation>
    <scope>NUCLEOTIDE SEQUENCE [LARGE SCALE GENOMIC DNA]</scope>
    <source>
        <strain evidence="3">DF5081</strain>
    </source>
</reference>
<feature type="region of interest" description="Disordered" evidence="1">
    <location>
        <begin position="1"/>
        <end position="25"/>
    </location>
</feature>
<reference evidence="2" key="2">
    <citation type="submission" date="2022-06" db="UniProtKB">
        <authorList>
            <consortium name="EnsemblMetazoa"/>
        </authorList>
    </citation>
    <scope>IDENTIFICATION</scope>
    <source>
        <strain evidence="2">DF5081</strain>
    </source>
</reference>
<organism evidence="2 3">
    <name type="scientific">Caenorhabditis japonica</name>
    <dbReference type="NCBI Taxonomy" id="281687"/>
    <lineage>
        <taxon>Eukaryota</taxon>
        <taxon>Metazoa</taxon>
        <taxon>Ecdysozoa</taxon>
        <taxon>Nematoda</taxon>
        <taxon>Chromadorea</taxon>
        <taxon>Rhabditida</taxon>
        <taxon>Rhabditina</taxon>
        <taxon>Rhabditomorpha</taxon>
        <taxon>Rhabditoidea</taxon>
        <taxon>Rhabditidae</taxon>
        <taxon>Peloderinae</taxon>
        <taxon>Caenorhabditis</taxon>
    </lineage>
</organism>
<sequence>EPGGIIIRGTTETNADADPQDKNTSERVKLISQAAGSMHKNIDDIKQQWDSTVSEVGNYFRIISEQLRSKARRQENDDQMLTIIKQQTEITSLIKGMNSKTDQMRVKLQDCRDVINKKGVSVDHMCTYCGSKEHRHINCQHKFRQCKYCTQSHMSALCDLIFVGPRNEFCATTAEALAGNKSQQMHGKLNAVQPSR</sequence>
<protein>
    <submittedName>
        <fullName evidence="2">Uncharacterized protein</fullName>
    </submittedName>
</protein>
<dbReference type="EnsemblMetazoa" id="CJA25394a.1">
    <property type="protein sequence ID" value="CJA25394a.1"/>
    <property type="gene ID" value="WBGene00180966"/>
</dbReference>
<dbReference type="AlphaFoldDB" id="A0A8R1IF92"/>
<dbReference type="Proteomes" id="UP000005237">
    <property type="component" value="Unassembled WGS sequence"/>
</dbReference>
<evidence type="ECO:0000256" key="1">
    <source>
        <dbReference type="SAM" id="MobiDB-lite"/>
    </source>
</evidence>
<keyword evidence="3" id="KW-1185">Reference proteome</keyword>
<evidence type="ECO:0000313" key="3">
    <source>
        <dbReference type="Proteomes" id="UP000005237"/>
    </source>
</evidence>
<name>A0A8R1IF92_CAEJA</name>
<accession>A0A8R1IF92</accession>
<proteinExistence type="predicted"/>
<evidence type="ECO:0000313" key="2">
    <source>
        <dbReference type="EnsemblMetazoa" id="CJA25394a.1"/>
    </source>
</evidence>